<reference evidence="2" key="1">
    <citation type="submission" date="2022-08" db="EMBL/GenBank/DDBJ databases">
        <authorList>
            <person name="Volokhov D.V."/>
            <person name="Furtak V.A."/>
            <person name="Zagorodnyaya T.A."/>
        </authorList>
    </citation>
    <scope>NUCLEOTIDE SEQUENCE</scope>
    <source>
        <strain evidence="2">CSL10203-ORH2</strain>
    </source>
</reference>
<feature type="transmembrane region" description="Helical" evidence="1">
    <location>
        <begin position="5"/>
        <end position="21"/>
    </location>
</feature>
<comment type="caution">
    <text evidence="2">The sequence shown here is derived from an EMBL/GenBank/DDBJ whole genome shotgun (WGS) entry which is preliminary data.</text>
</comment>
<dbReference type="Proteomes" id="UP001166947">
    <property type="component" value="Unassembled WGS sequence"/>
</dbReference>
<protein>
    <recommendedName>
        <fullName evidence="4">DUF3592 domain-containing protein</fullName>
    </recommendedName>
</protein>
<proteinExistence type="predicted"/>
<keyword evidence="1" id="KW-0812">Transmembrane</keyword>
<dbReference type="RefSeq" id="WP_259290830.1">
    <property type="nucleotide sequence ID" value="NZ_JANUXW010000001.1"/>
</dbReference>
<evidence type="ECO:0000313" key="3">
    <source>
        <dbReference type="Proteomes" id="UP001166947"/>
    </source>
</evidence>
<feature type="transmembrane region" description="Helical" evidence="1">
    <location>
        <begin position="50"/>
        <end position="71"/>
    </location>
</feature>
<keyword evidence="1" id="KW-1133">Transmembrane helix</keyword>
<name>A0ABT2FA33_9NEIS</name>
<evidence type="ECO:0000313" key="2">
    <source>
        <dbReference type="EMBL" id="MCS4533017.1"/>
    </source>
</evidence>
<evidence type="ECO:0000256" key="1">
    <source>
        <dbReference type="SAM" id="Phobius"/>
    </source>
</evidence>
<evidence type="ECO:0008006" key="4">
    <source>
        <dbReference type="Google" id="ProtNLM"/>
    </source>
</evidence>
<reference evidence="2" key="2">
    <citation type="journal article" date="2023" name="Curr. Microbiol.">
        <title>Neisseria montereyensis sp. nov., Isolated from Oropharynx of California Sea Lion (Zalophus californianus): Genomic, Phylogenetic, and Phenotypic Study.</title>
        <authorList>
            <person name="Volokhov D.V."/>
            <person name="Zagorodnyaya T.A."/>
            <person name="Furtak V.A."/>
            <person name="Nattanmai G."/>
            <person name="Randall L."/>
            <person name="Jose S."/>
            <person name="Gao Y."/>
            <person name="Gulland F.M."/>
            <person name="Eisenberg T."/>
            <person name="Delmonte P."/>
            <person name="Blom J."/>
            <person name="Mitchell K.K."/>
        </authorList>
    </citation>
    <scope>NUCLEOTIDE SEQUENCE</scope>
    <source>
        <strain evidence="2">CSL10203-ORH2</strain>
    </source>
</reference>
<accession>A0ABT2FA33</accession>
<keyword evidence="1" id="KW-0472">Membrane</keyword>
<keyword evidence="3" id="KW-1185">Reference proteome</keyword>
<feature type="transmembrane region" description="Helical" evidence="1">
    <location>
        <begin position="187"/>
        <end position="214"/>
    </location>
</feature>
<organism evidence="2 3">
    <name type="scientific">Neisseria montereyensis</name>
    <dbReference type="NCBI Taxonomy" id="2973938"/>
    <lineage>
        <taxon>Bacteria</taxon>
        <taxon>Pseudomonadati</taxon>
        <taxon>Pseudomonadota</taxon>
        <taxon>Betaproteobacteria</taxon>
        <taxon>Neisseriales</taxon>
        <taxon>Neisseriaceae</taxon>
        <taxon>Neisseria</taxon>
    </lineage>
</organism>
<sequence length="219" mass="25524">MKKDIQLIIILGILFLILVFIGNPIRWIIYGVVGGSLLFLMGKDKSKKRFLVSVVISYLLIAFLISISPYLKIKDFQLFHPNYEQLTEYQITDAKLHYGGRRPRYTYVTIKYAYSLKGKAYEQTEKEPIKWSNSLWLGSVYEREKLSEIIKEKDFLVFVNRNNPSESKMFYSNKLLYLSGSRAFQDIFYLLESFTVLLIGIALFGFGIFIYVSLKNKGK</sequence>
<dbReference type="EMBL" id="JANUXW010000001">
    <property type="protein sequence ID" value="MCS4533017.1"/>
    <property type="molecule type" value="Genomic_DNA"/>
</dbReference>
<gene>
    <name evidence="2" type="ORF">NXS09_01700</name>
</gene>